<dbReference type="HOGENOM" id="CLU_222178_0_0_6"/>
<dbReference type="EMBL" id="AAOH01000007">
    <property type="protein sequence ID" value="EAR27053.1"/>
    <property type="molecule type" value="Genomic_DNA"/>
</dbReference>
<accession>A4CDL1</accession>
<gene>
    <name evidence="2" type="ORF">PTD2_05265</name>
</gene>
<evidence type="ECO:0000313" key="3">
    <source>
        <dbReference type="Proteomes" id="UP000006201"/>
    </source>
</evidence>
<feature type="region of interest" description="Disordered" evidence="1">
    <location>
        <begin position="1"/>
        <end position="20"/>
    </location>
</feature>
<reference evidence="2 3" key="1">
    <citation type="submission" date="2006-02" db="EMBL/GenBank/DDBJ databases">
        <authorList>
            <person name="Moran M.A."/>
            <person name="Kjelleberg S."/>
            <person name="Egan S."/>
            <person name="Saunders N."/>
            <person name="Thomas T."/>
            <person name="Ferriera S."/>
            <person name="Johnson J."/>
            <person name="Kravitz S."/>
            <person name="Halpern A."/>
            <person name="Remington K."/>
            <person name="Beeson K."/>
            <person name="Tran B."/>
            <person name="Rogers Y.-H."/>
            <person name="Friedman R."/>
            <person name="Venter J.C."/>
        </authorList>
    </citation>
    <scope>NUCLEOTIDE SEQUENCE [LARGE SCALE GENOMIC DNA]</scope>
    <source>
        <strain evidence="2 3">D2</strain>
    </source>
</reference>
<feature type="compositionally biased region" description="Basic and acidic residues" evidence="1">
    <location>
        <begin position="11"/>
        <end position="20"/>
    </location>
</feature>
<dbReference type="Proteomes" id="UP000006201">
    <property type="component" value="Unassembled WGS sequence"/>
</dbReference>
<comment type="caution">
    <text evidence="2">The sequence shown here is derived from an EMBL/GenBank/DDBJ whole genome shotgun (WGS) entry which is preliminary data.</text>
</comment>
<evidence type="ECO:0000256" key="1">
    <source>
        <dbReference type="SAM" id="MobiDB-lite"/>
    </source>
</evidence>
<dbReference type="AlphaFoldDB" id="A4CDL1"/>
<organism evidence="2 3">
    <name type="scientific">Pseudoalteromonas tunicata D2</name>
    <dbReference type="NCBI Taxonomy" id="87626"/>
    <lineage>
        <taxon>Bacteria</taxon>
        <taxon>Pseudomonadati</taxon>
        <taxon>Pseudomonadota</taxon>
        <taxon>Gammaproteobacteria</taxon>
        <taxon>Alteromonadales</taxon>
        <taxon>Pseudoalteromonadaceae</taxon>
        <taxon>Pseudoalteromonas</taxon>
    </lineage>
</organism>
<proteinExistence type="predicted"/>
<protein>
    <submittedName>
        <fullName evidence="2">Uncharacterized protein</fullName>
    </submittedName>
</protein>
<evidence type="ECO:0000313" key="2">
    <source>
        <dbReference type="EMBL" id="EAR27053.1"/>
    </source>
</evidence>
<keyword evidence="3" id="KW-1185">Reference proteome</keyword>
<sequence>MQAHRTVAENNEEREADQLN</sequence>
<name>A4CDL1_9GAMM</name>